<reference evidence="3 4" key="1">
    <citation type="submission" date="2022-06" db="EMBL/GenBank/DDBJ databases">
        <title>Genomic Encyclopedia of Archaeal and Bacterial Type Strains, Phase II (KMG-II): from individual species to whole genera.</title>
        <authorList>
            <person name="Goeker M."/>
        </authorList>
    </citation>
    <scope>NUCLEOTIDE SEQUENCE [LARGE SCALE GENOMIC DNA]</scope>
    <source>
        <strain evidence="3 4">DSM 45037</strain>
    </source>
</reference>
<comment type="caution">
    <text evidence="3">The sequence shown here is derived from an EMBL/GenBank/DDBJ whole genome shotgun (WGS) entry which is preliminary data.</text>
</comment>
<dbReference type="EMBL" id="JAMTCG010000002">
    <property type="protein sequence ID" value="MCP2160044.1"/>
    <property type="molecule type" value="Genomic_DNA"/>
</dbReference>
<evidence type="ECO:0000313" key="3">
    <source>
        <dbReference type="EMBL" id="MCP2160044.1"/>
    </source>
</evidence>
<sequence>MKSAYRLWVTSAEKDAMVRILTSCGGQVTAAAPTTTTTVELPPPPPPAPTTTEAPRPLVPAATPDGGSAYYRNCSAARAAGAAPLRVGDPGYRAGLDRDGDGVACE</sequence>
<proteinExistence type="predicted"/>
<feature type="region of interest" description="Disordered" evidence="1">
    <location>
        <begin position="86"/>
        <end position="106"/>
    </location>
</feature>
<evidence type="ECO:0000256" key="1">
    <source>
        <dbReference type="SAM" id="MobiDB-lite"/>
    </source>
</evidence>
<dbReference type="Pfam" id="PF05901">
    <property type="entry name" value="Excalibur"/>
    <property type="match status" value="1"/>
</dbReference>
<feature type="compositionally biased region" description="Basic and acidic residues" evidence="1">
    <location>
        <begin position="95"/>
        <end position="106"/>
    </location>
</feature>
<evidence type="ECO:0000259" key="2">
    <source>
        <dbReference type="SMART" id="SM00894"/>
    </source>
</evidence>
<name>A0ABT1GZ91_9NOCA</name>
<accession>A0ABT1GZ91</accession>
<keyword evidence="4" id="KW-1185">Reference proteome</keyword>
<feature type="region of interest" description="Disordered" evidence="1">
    <location>
        <begin position="32"/>
        <end position="64"/>
    </location>
</feature>
<gene>
    <name evidence="3" type="ORF">LX12_001223</name>
</gene>
<feature type="domain" description="Excalibur calcium-binding" evidence="2">
    <location>
        <begin position="70"/>
        <end position="106"/>
    </location>
</feature>
<dbReference type="Proteomes" id="UP001205740">
    <property type="component" value="Unassembled WGS sequence"/>
</dbReference>
<organism evidence="3 4">
    <name type="scientific">Williamsia serinedens</name>
    <dbReference type="NCBI Taxonomy" id="391736"/>
    <lineage>
        <taxon>Bacteria</taxon>
        <taxon>Bacillati</taxon>
        <taxon>Actinomycetota</taxon>
        <taxon>Actinomycetes</taxon>
        <taxon>Mycobacteriales</taxon>
        <taxon>Nocardiaceae</taxon>
        <taxon>Williamsia</taxon>
    </lineage>
</organism>
<protein>
    <submittedName>
        <fullName evidence="3">Excalibur calcium-binding domain-containing protein</fullName>
    </submittedName>
</protein>
<dbReference type="SMART" id="SM00894">
    <property type="entry name" value="Excalibur"/>
    <property type="match status" value="1"/>
</dbReference>
<evidence type="ECO:0000313" key="4">
    <source>
        <dbReference type="Proteomes" id="UP001205740"/>
    </source>
</evidence>
<dbReference type="InterPro" id="IPR008613">
    <property type="entry name" value="Excalibur_Ca-bd_domain"/>
</dbReference>